<dbReference type="GeneID" id="37046262"/>
<feature type="transmembrane region" description="Helical" evidence="2">
    <location>
        <begin position="330"/>
        <end position="356"/>
    </location>
</feature>
<evidence type="ECO:0000313" key="4">
    <source>
        <dbReference type="Proteomes" id="UP000245768"/>
    </source>
</evidence>
<feature type="transmembrane region" description="Helical" evidence="2">
    <location>
        <begin position="165"/>
        <end position="186"/>
    </location>
</feature>
<feature type="transmembrane region" description="Helical" evidence="2">
    <location>
        <begin position="206"/>
        <end position="228"/>
    </location>
</feature>
<feature type="compositionally biased region" description="Low complexity" evidence="1">
    <location>
        <begin position="1"/>
        <end position="16"/>
    </location>
</feature>
<dbReference type="STRING" id="215250.A0A316Z056"/>
<gene>
    <name evidence="3" type="ORF">FA10DRAFT_290669</name>
</gene>
<keyword evidence="2" id="KW-0472">Membrane</keyword>
<feature type="transmembrane region" description="Helical" evidence="2">
    <location>
        <begin position="235"/>
        <end position="251"/>
    </location>
</feature>
<dbReference type="InParanoid" id="A0A316Z056"/>
<evidence type="ECO:0008006" key="5">
    <source>
        <dbReference type="Google" id="ProtNLM"/>
    </source>
</evidence>
<keyword evidence="4" id="KW-1185">Reference proteome</keyword>
<dbReference type="AlphaFoldDB" id="A0A316Z056"/>
<keyword evidence="2" id="KW-1133">Transmembrane helix</keyword>
<feature type="transmembrane region" description="Helical" evidence="2">
    <location>
        <begin position="135"/>
        <end position="153"/>
    </location>
</feature>
<name>A0A316Z056_9BASI</name>
<feature type="region of interest" description="Disordered" evidence="1">
    <location>
        <begin position="1"/>
        <end position="29"/>
    </location>
</feature>
<dbReference type="OrthoDB" id="40823at2759"/>
<feature type="transmembrane region" description="Helical" evidence="2">
    <location>
        <begin position="257"/>
        <end position="274"/>
    </location>
</feature>
<evidence type="ECO:0000256" key="1">
    <source>
        <dbReference type="SAM" id="MobiDB-lite"/>
    </source>
</evidence>
<keyword evidence="2" id="KW-0812">Transmembrane</keyword>
<accession>A0A316Z056</accession>
<dbReference type="RefSeq" id="XP_025380673.1">
    <property type="nucleotide sequence ID" value="XM_025524346.1"/>
</dbReference>
<reference evidence="3 4" key="1">
    <citation type="journal article" date="2018" name="Mol. Biol. Evol.">
        <title>Broad Genomic Sampling Reveals a Smut Pathogenic Ancestry of the Fungal Clade Ustilaginomycotina.</title>
        <authorList>
            <person name="Kijpornyongpan T."/>
            <person name="Mondo S.J."/>
            <person name="Barry K."/>
            <person name="Sandor L."/>
            <person name="Lee J."/>
            <person name="Lipzen A."/>
            <person name="Pangilinan J."/>
            <person name="LaButti K."/>
            <person name="Hainaut M."/>
            <person name="Henrissat B."/>
            <person name="Grigoriev I.V."/>
            <person name="Spatafora J.W."/>
            <person name="Aime M.C."/>
        </authorList>
    </citation>
    <scope>NUCLEOTIDE SEQUENCE [LARGE SCALE GENOMIC DNA]</scope>
    <source>
        <strain evidence="3 4">MCA 4198</strain>
    </source>
</reference>
<evidence type="ECO:0000256" key="2">
    <source>
        <dbReference type="SAM" id="Phobius"/>
    </source>
</evidence>
<dbReference type="Pfam" id="PF13398">
    <property type="entry name" value="Peptidase_M50B"/>
    <property type="match status" value="1"/>
</dbReference>
<dbReference type="Proteomes" id="UP000245768">
    <property type="component" value="Unassembled WGS sequence"/>
</dbReference>
<protein>
    <recommendedName>
        <fullName evidence="5">Peptidase M50B-like-domain-containing protein</fullName>
    </recommendedName>
</protein>
<proteinExistence type="predicted"/>
<dbReference type="InterPro" id="IPR049500">
    <property type="entry name" value="Peptidase_M50B-like"/>
</dbReference>
<evidence type="ECO:0000313" key="3">
    <source>
        <dbReference type="EMBL" id="PWN93475.1"/>
    </source>
</evidence>
<dbReference type="PANTHER" id="PTHR33979:SF2">
    <property type="entry name" value="PEPTIDASE M50B-LIKE-DOMAIN-CONTAINING PROTEIN"/>
    <property type="match status" value="1"/>
</dbReference>
<sequence>MAEPPTTAAGAPIAAPQPEPTAGLAPTATNTSLVSSGAGLATKTTTQIIFVSPSATSSSVSAGVPSGTTTATLVVALPTSELPALTQSLTATILQLPLPTGAGLLPGSGSGGGGAGGPTPTEGGIVLPSQEQTQIIWVAVVMLVSIAVGWNMVLFRSVLYPWKMLVNLIHELFHALMGILTGADLYSLCIDPDKGPISGMTGGVPLAVLAAGYLGSILVGSTLILFAFDVTMSKIAWLAIIPLFAVCFWFGRTWARVRVALAVGISIGFWFNKLRLWGTVDHAMAMRYYILFLGVMCAFYVVWDAMDDLIFRKENESDAALFARLSPPTIHAWVIIWLLITLAFVALAILGGLHFFNKTLETQSSDQTHFLPT</sequence>
<dbReference type="PANTHER" id="PTHR33979">
    <property type="entry name" value="OS02G0221600 PROTEIN"/>
    <property type="match status" value="1"/>
</dbReference>
<dbReference type="EMBL" id="KZ819634">
    <property type="protein sequence ID" value="PWN93475.1"/>
    <property type="molecule type" value="Genomic_DNA"/>
</dbReference>
<feature type="transmembrane region" description="Helical" evidence="2">
    <location>
        <begin position="286"/>
        <end position="303"/>
    </location>
</feature>
<organism evidence="3 4">
    <name type="scientific">Acaromyces ingoldii</name>
    <dbReference type="NCBI Taxonomy" id="215250"/>
    <lineage>
        <taxon>Eukaryota</taxon>
        <taxon>Fungi</taxon>
        <taxon>Dikarya</taxon>
        <taxon>Basidiomycota</taxon>
        <taxon>Ustilaginomycotina</taxon>
        <taxon>Exobasidiomycetes</taxon>
        <taxon>Exobasidiales</taxon>
        <taxon>Cryptobasidiaceae</taxon>
        <taxon>Acaromyces</taxon>
    </lineage>
</organism>